<gene>
    <name evidence="1" type="ORF">BJ212DRAFT_1285368</name>
</gene>
<dbReference type="AlphaFoldDB" id="A0A9P7J4S9"/>
<dbReference type="GeneID" id="64625903"/>
<name>A0A9P7J4S9_9AGAM</name>
<dbReference type="OrthoDB" id="3200967at2759"/>
<sequence>LQVITISCCECCLAPLQLMTHGLFACTPVTLSLAIDIQVLELVKNLFVQMTPNSTVWCDALEKFLNERGYKLNTKDSLRHQFSNVYHWYTVLTIMSLDYLTTFISNSQCAGADSGFS</sequence>
<evidence type="ECO:0000313" key="1">
    <source>
        <dbReference type="EMBL" id="KAG1803123.1"/>
    </source>
</evidence>
<dbReference type="Proteomes" id="UP000807769">
    <property type="component" value="Unassembled WGS sequence"/>
</dbReference>
<keyword evidence="2" id="KW-1185">Reference proteome</keyword>
<comment type="caution">
    <text evidence="1">The sequence shown here is derived from an EMBL/GenBank/DDBJ whole genome shotgun (WGS) entry which is preliminary data.</text>
</comment>
<dbReference type="RefSeq" id="XP_041186440.1">
    <property type="nucleotide sequence ID" value="XM_041331886.1"/>
</dbReference>
<proteinExistence type="predicted"/>
<feature type="non-terminal residue" evidence="1">
    <location>
        <position position="1"/>
    </location>
</feature>
<protein>
    <recommendedName>
        <fullName evidence="3">CxC1-like cysteine cluster associated with KDZ transposases domain-containing protein</fullName>
    </recommendedName>
</protein>
<accession>A0A9P7J4S9</accession>
<dbReference type="EMBL" id="JABBWG010000071">
    <property type="protein sequence ID" value="KAG1803123.1"/>
    <property type="molecule type" value="Genomic_DNA"/>
</dbReference>
<organism evidence="1 2">
    <name type="scientific">Suillus subaureus</name>
    <dbReference type="NCBI Taxonomy" id="48587"/>
    <lineage>
        <taxon>Eukaryota</taxon>
        <taxon>Fungi</taxon>
        <taxon>Dikarya</taxon>
        <taxon>Basidiomycota</taxon>
        <taxon>Agaricomycotina</taxon>
        <taxon>Agaricomycetes</taxon>
        <taxon>Agaricomycetidae</taxon>
        <taxon>Boletales</taxon>
        <taxon>Suillineae</taxon>
        <taxon>Suillaceae</taxon>
        <taxon>Suillus</taxon>
    </lineage>
</organism>
<reference evidence="1" key="1">
    <citation type="journal article" date="2020" name="New Phytol.">
        <title>Comparative genomics reveals dynamic genome evolution in host specialist ectomycorrhizal fungi.</title>
        <authorList>
            <person name="Lofgren L.A."/>
            <person name="Nguyen N.H."/>
            <person name="Vilgalys R."/>
            <person name="Ruytinx J."/>
            <person name="Liao H.L."/>
            <person name="Branco S."/>
            <person name="Kuo A."/>
            <person name="LaButti K."/>
            <person name="Lipzen A."/>
            <person name="Andreopoulos W."/>
            <person name="Pangilinan J."/>
            <person name="Riley R."/>
            <person name="Hundley H."/>
            <person name="Na H."/>
            <person name="Barry K."/>
            <person name="Grigoriev I.V."/>
            <person name="Stajich J.E."/>
            <person name="Kennedy P.G."/>
        </authorList>
    </citation>
    <scope>NUCLEOTIDE SEQUENCE</scope>
    <source>
        <strain evidence="1">MN1</strain>
    </source>
</reference>
<evidence type="ECO:0000313" key="2">
    <source>
        <dbReference type="Proteomes" id="UP000807769"/>
    </source>
</evidence>
<evidence type="ECO:0008006" key="3">
    <source>
        <dbReference type="Google" id="ProtNLM"/>
    </source>
</evidence>